<dbReference type="EMBL" id="MN853876">
    <property type="protein sequence ID" value="QHD45137.1"/>
    <property type="molecule type" value="Genomic_DNA"/>
</dbReference>
<reference evidence="3" key="1">
    <citation type="submission" date="2019-12" db="EMBL/GenBank/DDBJ databases">
        <authorList>
            <person name="Han H."/>
        </authorList>
    </citation>
    <scope>NUCLEOTIDE SEQUENCE</scope>
</reference>
<keyword evidence="1" id="KW-0812">Transmembrane</keyword>
<geneLocation type="chloroplast" evidence="3"/>
<evidence type="ECO:0000313" key="3">
    <source>
        <dbReference type="EMBL" id="QHD45137.1"/>
    </source>
</evidence>
<feature type="signal peptide" evidence="2">
    <location>
        <begin position="1"/>
        <end position="23"/>
    </location>
</feature>
<proteinExistence type="predicted"/>
<keyword evidence="3" id="KW-0150">Chloroplast</keyword>
<name>A0A6B9P860_CODFR</name>
<evidence type="ECO:0000256" key="1">
    <source>
        <dbReference type="SAM" id="Phobius"/>
    </source>
</evidence>
<keyword evidence="1" id="KW-0472">Membrane</keyword>
<dbReference type="AlphaFoldDB" id="A0A6B9P860"/>
<evidence type="ECO:0000256" key="2">
    <source>
        <dbReference type="SAM" id="SignalP"/>
    </source>
</evidence>
<feature type="transmembrane region" description="Helical" evidence="1">
    <location>
        <begin position="47"/>
        <end position="63"/>
    </location>
</feature>
<gene>
    <name evidence="3" type="primary">ycf47</name>
</gene>
<keyword evidence="1" id="KW-1133">Transmembrane helix</keyword>
<feature type="chain" id="PRO_5025332482" evidence="2">
    <location>
        <begin position="24"/>
        <end position="64"/>
    </location>
</feature>
<sequence length="64" mass="7595">MIFHKRILIAFLIVFILVPQTPRENQLVFTFNESGLFSNYFDATQTVKWLTLSTICLFFVNFFL</sequence>
<accession>A0A6B9P860</accession>
<keyword evidence="2" id="KW-0732">Signal</keyword>
<organism evidence="3">
    <name type="scientific">Codium fragile</name>
    <name type="common">Dead man's fingers</name>
    <name type="synonym">Green alga</name>
    <dbReference type="NCBI Taxonomy" id="3133"/>
    <lineage>
        <taxon>Eukaryota</taxon>
        <taxon>Viridiplantae</taxon>
        <taxon>Chlorophyta</taxon>
        <taxon>core chlorophytes</taxon>
        <taxon>Ulvophyceae</taxon>
        <taxon>TCBD clade</taxon>
        <taxon>Bryopsidales</taxon>
        <taxon>Bryopsidineae</taxon>
        <taxon>Codiaceae</taxon>
        <taxon>Codium</taxon>
    </lineage>
</organism>
<keyword evidence="3" id="KW-0934">Plastid</keyword>
<protein>
    <submittedName>
        <fullName evidence="3">Hypothetical chloroplast RF47</fullName>
    </submittedName>
</protein>